<proteinExistence type="predicted"/>
<evidence type="ECO:0000313" key="3">
    <source>
        <dbReference type="Proteomes" id="UP000317410"/>
    </source>
</evidence>
<evidence type="ECO:0000313" key="2">
    <source>
        <dbReference type="EMBL" id="GEC75482.1"/>
    </source>
</evidence>
<protein>
    <submittedName>
        <fullName evidence="2">Uncharacterized protein</fullName>
    </submittedName>
</protein>
<reference evidence="2 3" key="1">
    <citation type="submission" date="2019-06" db="EMBL/GenBank/DDBJ databases">
        <title>Whole genome shotgun sequence of Microbacterium liquefaciens NBRC 15037.</title>
        <authorList>
            <person name="Hosoyama A."/>
            <person name="Uohara A."/>
            <person name="Ohji S."/>
            <person name="Ichikawa N."/>
        </authorList>
    </citation>
    <scope>NUCLEOTIDE SEQUENCE [LARGE SCALE GENOMIC DNA]</scope>
    <source>
        <strain evidence="2 3">NBRC 15037</strain>
    </source>
</reference>
<evidence type="ECO:0000256" key="1">
    <source>
        <dbReference type="SAM" id="Phobius"/>
    </source>
</evidence>
<feature type="transmembrane region" description="Helical" evidence="1">
    <location>
        <begin position="45"/>
        <end position="70"/>
    </location>
</feature>
<keyword evidence="1" id="KW-0472">Membrane</keyword>
<gene>
    <name evidence="2" type="ORF">MLI01_16270</name>
</gene>
<name>A0A4Y4B7N9_MICMQ</name>
<dbReference type="AlphaFoldDB" id="A0A4Y4B7N9"/>
<keyword evidence="1" id="KW-0812">Transmembrane</keyword>
<comment type="caution">
    <text evidence="2">The sequence shown here is derived from an EMBL/GenBank/DDBJ whole genome shotgun (WGS) entry which is preliminary data.</text>
</comment>
<accession>A0A4Y4B7N9</accession>
<organism evidence="2 3">
    <name type="scientific">Microbacterium maritypicum</name>
    <name type="common">Microbacterium liquefaciens</name>
    <dbReference type="NCBI Taxonomy" id="33918"/>
    <lineage>
        <taxon>Bacteria</taxon>
        <taxon>Bacillati</taxon>
        <taxon>Actinomycetota</taxon>
        <taxon>Actinomycetes</taxon>
        <taxon>Micrococcales</taxon>
        <taxon>Microbacteriaceae</taxon>
        <taxon>Microbacterium</taxon>
    </lineage>
</organism>
<dbReference type="Proteomes" id="UP000317410">
    <property type="component" value="Unassembled WGS sequence"/>
</dbReference>
<feature type="transmembrane region" description="Helical" evidence="1">
    <location>
        <begin position="82"/>
        <end position="100"/>
    </location>
</feature>
<sequence length="152" mass="15916">MLFGLVVLVAPALAIAFLLGSLILSGGKASDAMDTKWGVVVPYPLFMVPTGVLVALGIASIALALGVALTNRTVDELRVRRLIGPTLASAVCSFGLSLTSPEDPTRFNDGFIGTQWIASFYFLAALGVVLLGIVAARARVRSRARSRESARG</sequence>
<keyword evidence="1" id="KW-1133">Transmembrane helix</keyword>
<dbReference type="EMBL" id="BJNQ01000009">
    <property type="protein sequence ID" value="GEC75482.1"/>
    <property type="molecule type" value="Genomic_DNA"/>
</dbReference>
<feature type="transmembrane region" description="Helical" evidence="1">
    <location>
        <begin position="120"/>
        <end position="138"/>
    </location>
</feature>